<feature type="transmembrane region" description="Helical" evidence="1">
    <location>
        <begin position="209"/>
        <end position="236"/>
    </location>
</feature>
<accession>A0A6J2JKG4</accession>
<evidence type="ECO:0000256" key="1">
    <source>
        <dbReference type="SAM" id="Phobius"/>
    </source>
</evidence>
<protein>
    <submittedName>
        <fullName evidence="3">Uncharacterized protein LOC114242529</fullName>
    </submittedName>
</protein>
<feature type="transmembrane region" description="Helical" evidence="1">
    <location>
        <begin position="152"/>
        <end position="177"/>
    </location>
</feature>
<sequence length="294" mass="33945">MIRQTLISRTPVILFSKDRNRCAWISIVVIIQCFLVYLGAATIIYCVWSPDNATLDYDILARIMYLYDSETCGYNLRASKGLTNIRLSNDTKGFNVRPIKWSPAIVTVSTRLSAKTRKYVNFSFGVHLIWNVTALALVMFTRGSSKIKHTKYALATFFYITSLITVCDISIAIVYIADIQQSLTKGMIIRYSGWSMEVKLRNYDDFGGWLPIIASICWLRGIVILIFNVYMCKLIYSIRNKIRMKEVGKRAKFRSNFPIPDAKTNLPIDTNVLYYRRGEEMPFVMRDTIQNVFY</sequence>
<evidence type="ECO:0000313" key="2">
    <source>
        <dbReference type="Proteomes" id="UP000504629"/>
    </source>
</evidence>
<dbReference type="AlphaFoldDB" id="A0A6J2JKG4"/>
<feature type="transmembrane region" description="Helical" evidence="1">
    <location>
        <begin position="119"/>
        <end position="140"/>
    </location>
</feature>
<evidence type="ECO:0000313" key="3">
    <source>
        <dbReference type="RefSeq" id="XP_028029517.1"/>
    </source>
</evidence>
<dbReference type="KEGG" id="bman:114242529"/>
<keyword evidence="1" id="KW-1133">Transmembrane helix</keyword>
<dbReference type="Proteomes" id="UP000504629">
    <property type="component" value="Unplaced"/>
</dbReference>
<name>A0A6J2JKG4_BOMMA</name>
<feature type="transmembrane region" description="Helical" evidence="1">
    <location>
        <begin position="21"/>
        <end position="45"/>
    </location>
</feature>
<proteinExistence type="predicted"/>
<keyword evidence="1" id="KW-0472">Membrane</keyword>
<reference evidence="3" key="1">
    <citation type="submission" date="2025-08" db="UniProtKB">
        <authorList>
            <consortium name="RefSeq"/>
        </authorList>
    </citation>
    <scope>IDENTIFICATION</scope>
    <source>
        <tissue evidence="3">Silk gland</tissue>
    </source>
</reference>
<keyword evidence="1" id="KW-0812">Transmembrane</keyword>
<organism evidence="2 3">
    <name type="scientific">Bombyx mandarina</name>
    <name type="common">Wild silk moth</name>
    <name type="synonym">Wild silkworm</name>
    <dbReference type="NCBI Taxonomy" id="7092"/>
    <lineage>
        <taxon>Eukaryota</taxon>
        <taxon>Metazoa</taxon>
        <taxon>Ecdysozoa</taxon>
        <taxon>Arthropoda</taxon>
        <taxon>Hexapoda</taxon>
        <taxon>Insecta</taxon>
        <taxon>Pterygota</taxon>
        <taxon>Neoptera</taxon>
        <taxon>Endopterygota</taxon>
        <taxon>Lepidoptera</taxon>
        <taxon>Glossata</taxon>
        <taxon>Ditrysia</taxon>
        <taxon>Bombycoidea</taxon>
        <taxon>Bombycidae</taxon>
        <taxon>Bombycinae</taxon>
        <taxon>Bombyx</taxon>
    </lineage>
</organism>
<gene>
    <name evidence="3" type="primary">LOC114242529</name>
</gene>
<dbReference type="GeneID" id="114242529"/>
<keyword evidence="2" id="KW-1185">Reference proteome</keyword>
<dbReference type="RefSeq" id="XP_028029517.1">
    <property type="nucleotide sequence ID" value="XM_028173716.1"/>
</dbReference>
<dbReference type="OrthoDB" id="7361290at2759"/>